<reference evidence="2" key="1">
    <citation type="submission" date="2023-10" db="EMBL/GenBank/DDBJ databases">
        <authorList>
            <person name="Chen Y."/>
            <person name="Shah S."/>
            <person name="Dougan E. K."/>
            <person name="Thang M."/>
            <person name="Chan C."/>
        </authorList>
    </citation>
    <scope>NUCLEOTIDE SEQUENCE [LARGE SCALE GENOMIC DNA]</scope>
</reference>
<feature type="compositionally biased region" description="Polar residues" evidence="1">
    <location>
        <begin position="237"/>
        <end position="246"/>
    </location>
</feature>
<accession>A0ABN9WGK3</accession>
<evidence type="ECO:0000313" key="2">
    <source>
        <dbReference type="EMBL" id="CAK0885568.1"/>
    </source>
</evidence>
<dbReference type="Proteomes" id="UP001189429">
    <property type="component" value="Unassembled WGS sequence"/>
</dbReference>
<keyword evidence="3" id="KW-1185">Reference proteome</keyword>
<evidence type="ECO:0000256" key="1">
    <source>
        <dbReference type="SAM" id="MobiDB-lite"/>
    </source>
</evidence>
<organism evidence="2 3">
    <name type="scientific">Prorocentrum cordatum</name>
    <dbReference type="NCBI Taxonomy" id="2364126"/>
    <lineage>
        <taxon>Eukaryota</taxon>
        <taxon>Sar</taxon>
        <taxon>Alveolata</taxon>
        <taxon>Dinophyceae</taxon>
        <taxon>Prorocentrales</taxon>
        <taxon>Prorocentraceae</taxon>
        <taxon>Prorocentrum</taxon>
    </lineage>
</organism>
<protein>
    <submittedName>
        <fullName evidence="2">Uncharacterized protein</fullName>
    </submittedName>
</protein>
<gene>
    <name evidence="2" type="ORF">PCOR1329_LOCUS67157</name>
</gene>
<feature type="non-terminal residue" evidence="2">
    <location>
        <position position="343"/>
    </location>
</feature>
<sequence>MDAQSCSEAARNDHVGIVNRKAVLIDPAKFEERASNLFQQDADRRHEAIDQARQSARSGSGSAKEVLKVQLWNPISKRLVLSGVKASEGTVLGPNERLEKLVEHWQPVFQGKHVDLGAASAYLRGVIHQRNVGYNTLELDVESRIVSADPTRGIISEMGKNSCIFKCAGCDESLVHYPQCERLAWAIARASGAGVPSSPLARLGITDTSTRCPSRRRRAPAAMERPVASEPAASTALAMSTNSQQLRPAPRAGNSSALLPAGLGISPAATKSKAAHESAILSAVKQQMDALEDRLCSQIVRAQQQGDRVRDAAFSRVESKVATTEAAQPRVDRRLAELNGNYK</sequence>
<comment type="caution">
    <text evidence="2">The sequence shown here is derived from an EMBL/GenBank/DDBJ whole genome shotgun (WGS) entry which is preliminary data.</text>
</comment>
<dbReference type="EMBL" id="CAUYUJ010018688">
    <property type="protein sequence ID" value="CAK0885568.1"/>
    <property type="molecule type" value="Genomic_DNA"/>
</dbReference>
<evidence type="ECO:0000313" key="3">
    <source>
        <dbReference type="Proteomes" id="UP001189429"/>
    </source>
</evidence>
<feature type="region of interest" description="Disordered" evidence="1">
    <location>
        <begin position="204"/>
        <end position="254"/>
    </location>
</feature>
<name>A0ABN9WGK3_9DINO</name>
<proteinExistence type="predicted"/>